<feature type="compositionally biased region" description="Polar residues" evidence="1">
    <location>
        <begin position="69"/>
        <end position="78"/>
    </location>
</feature>
<proteinExistence type="predicted"/>
<feature type="region of interest" description="Disordered" evidence="1">
    <location>
        <begin position="1"/>
        <end position="95"/>
    </location>
</feature>
<protein>
    <submittedName>
        <fullName evidence="2">Uncharacterized protein</fullName>
    </submittedName>
</protein>
<dbReference type="RefSeq" id="WP_092481747.1">
    <property type="nucleotide sequence ID" value="NZ_FOYM01000002.1"/>
</dbReference>
<reference evidence="3" key="1">
    <citation type="submission" date="2016-10" db="EMBL/GenBank/DDBJ databases">
        <authorList>
            <person name="Varghese N."/>
            <person name="Submissions S."/>
        </authorList>
    </citation>
    <scope>NUCLEOTIDE SEQUENCE [LARGE SCALE GENOMIC DNA]</scope>
    <source>
        <strain evidence="3">DSM 3669</strain>
    </source>
</reference>
<keyword evidence="3" id="KW-1185">Reference proteome</keyword>
<evidence type="ECO:0000313" key="3">
    <source>
        <dbReference type="Proteomes" id="UP000199584"/>
    </source>
</evidence>
<sequence>MKIGAGGLQSQITEKAVKVRQVDSARNKPGHEEAIPANQVEGQDRAREPVLNRPPEKPQKDRAVDNHSAPRQQMSQQNEQEEPAEQLGRYVDVYV</sequence>
<name>A0A1I6CUK0_9FIRM</name>
<evidence type="ECO:0000313" key="2">
    <source>
        <dbReference type="EMBL" id="SFQ96858.1"/>
    </source>
</evidence>
<gene>
    <name evidence="2" type="ORF">SAMN05660706_10272</name>
</gene>
<dbReference type="EMBL" id="FOYM01000002">
    <property type="protein sequence ID" value="SFQ96858.1"/>
    <property type="molecule type" value="Genomic_DNA"/>
</dbReference>
<dbReference type="OrthoDB" id="1806891at2"/>
<dbReference type="AlphaFoldDB" id="A0A1I6CUK0"/>
<dbReference type="STRING" id="39060.SAMN05660706_10272"/>
<feature type="compositionally biased region" description="Basic and acidic residues" evidence="1">
    <location>
        <begin position="15"/>
        <end position="34"/>
    </location>
</feature>
<accession>A0A1I6CUK0</accession>
<feature type="compositionally biased region" description="Basic and acidic residues" evidence="1">
    <location>
        <begin position="42"/>
        <end position="65"/>
    </location>
</feature>
<evidence type="ECO:0000256" key="1">
    <source>
        <dbReference type="SAM" id="MobiDB-lite"/>
    </source>
</evidence>
<organism evidence="2 3">
    <name type="scientific">Desulfoscipio geothermicus DSM 3669</name>
    <dbReference type="NCBI Taxonomy" id="1121426"/>
    <lineage>
        <taxon>Bacteria</taxon>
        <taxon>Bacillati</taxon>
        <taxon>Bacillota</taxon>
        <taxon>Clostridia</taxon>
        <taxon>Eubacteriales</taxon>
        <taxon>Desulfallaceae</taxon>
        <taxon>Desulfoscipio</taxon>
    </lineage>
</organism>
<dbReference type="Proteomes" id="UP000199584">
    <property type="component" value="Unassembled WGS sequence"/>
</dbReference>